<dbReference type="Gene3D" id="2.10.25.10">
    <property type="entry name" value="Laminin"/>
    <property type="match status" value="1"/>
</dbReference>
<dbReference type="GeneID" id="39748264"/>
<keyword evidence="5" id="KW-0472">Membrane</keyword>
<evidence type="ECO:0000256" key="2">
    <source>
        <dbReference type="ARBA" id="ARBA00023157"/>
    </source>
</evidence>
<keyword evidence="1 3" id="KW-0245">EGF-like domain</keyword>
<comment type="caution">
    <text evidence="3">Lacks conserved residue(s) required for the propagation of feature annotation.</text>
</comment>
<dbReference type="InterPro" id="IPR024731">
    <property type="entry name" value="NELL2-like_EGF"/>
</dbReference>
<keyword evidence="6" id="KW-0732">Signal</keyword>
<dbReference type="RefSeq" id="XP_028544130.1">
    <property type="nucleotide sequence ID" value="XM_028688329.1"/>
</dbReference>
<keyword evidence="2" id="KW-1015">Disulfide bond</keyword>
<feature type="compositionally biased region" description="Low complexity" evidence="4">
    <location>
        <begin position="37"/>
        <end position="65"/>
    </location>
</feature>
<dbReference type="EMBL" id="BDQF01000011">
    <property type="protein sequence ID" value="GAW81541.1"/>
    <property type="molecule type" value="Genomic_DNA"/>
</dbReference>
<keyword evidence="5" id="KW-0812">Transmembrane</keyword>
<keyword evidence="9" id="KW-1185">Reference proteome</keyword>
<dbReference type="OrthoDB" id="4405280at2759"/>
<evidence type="ECO:0000256" key="4">
    <source>
        <dbReference type="SAM" id="MobiDB-lite"/>
    </source>
</evidence>
<dbReference type="PROSITE" id="PS50026">
    <property type="entry name" value="EGF_3"/>
    <property type="match status" value="1"/>
</dbReference>
<reference evidence="9" key="1">
    <citation type="submission" date="2017-04" db="EMBL/GenBank/DDBJ databases">
        <title>Plasmodium gonderi genome.</title>
        <authorList>
            <person name="Arisue N."/>
            <person name="Honma H."/>
            <person name="Kawai S."/>
            <person name="Tougan T."/>
            <person name="Tanabe K."/>
            <person name="Horii T."/>
        </authorList>
    </citation>
    <scope>NUCLEOTIDE SEQUENCE [LARGE SCALE GENOMIC DNA]</scope>
    <source>
        <strain evidence="9">ATCC 30045</strain>
    </source>
</reference>
<feature type="transmembrane region" description="Helical" evidence="5">
    <location>
        <begin position="452"/>
        <end position="473"/>
    </location>
</feature>
<evidence type="ECO:0000313" key="9">
    <source>
        <dbReference type="Proteomes" id="UP000195521"/>
    </source>
</evidence>
<protein>
    <submittedName>
        <fullName evidence="8">Merozoite surface protein 8</fullName>
    </submittedName>
</protein>
<gene>
    <name evidence="8" type="ORF">PGO_103000</name>
</gene>
<evidence type="ECO:0000259" key="7">
    <source>
        <dbReference type="PROSITE" id="PS50026"/>
    </source>
</evidence>
<evidence type="ECO:0000256" key="3">
    <source>
        <dbReference type="PROSITE-ProRule" id="PRU00076"/>
    </source>
</evidence>
<dbReference type="InterPro" id="IPR000742">
    <property type="entry name" value="EGF"/>
</dbReference>
<evidence type="ECO:0000313" key="8">
    <source>
        <dbReference type="EMBL" id="GAW81541.1"/>
    </source>
</evidence>
<dbReference type="SUPFAM" id="SSF57196">
    <property type="entry name" value="EGF/Laminin"/>
    <property type="match status" value="2"/>
</dbReference>
<accession>A0A1Y1JG92</accession>
<proteinExistence type="predicted"/>
<name>A0A1Y1JG92_PLAGO</name>
<dbReference type="Pfam" id="PF12947">
    <property type="entry name" value="EGF_3"/>
    <property type="match status" value="1"/>
</dbReference>
<feature type="compositionally biased region" description="Low complexity" evidence="4">
    <location>
        <begin position="98"/>
        <end position="110"/>
    </location>
</feature>
<sequence length="474" mass="53895">MKKNTQLIIFFLLSLFTYKSVAEGNIDIPNDNDNTVITNNGNNGNGDDNNGPSHIDGNNNNMNDNDNNDSKKKENDLTGNKNDKEDEANGNDKKNENADSNNAKNNSDTNAKNDDENKMNEESLKKILKIVDEIENIQALLDGNYNIFDKYSVKLVDEDDEETNKKKLIGEYDIKMLKKILLFREKISRSCENNYIKNIPNLFIKCANVKDPKLSKSVEKIKKGLTKNNMNIEDFIIGLLEELFEKINENFIQEDSFDLNDYLPDIELINYILTNETPELIADLLNIIDAINFKLESGSIEKMVNSTQSGAHLNSKMKEDIINLYKNSAAKFFKIGIDKKTKMIYPVQVTHKSINMKEFALNFLDKNNVCEHKKCPLNSNCYVINGEETCRCLPGFIAVNVNNDFNCVRDDTIDCSIHNGGCDENATCTLIDKKIVCECKDNFEGDGIYCSYSIFNSINSFIFLIILLLCLYLF</sequence>
<feature type="region of interest" description="Disordered" evidence="4">
    <location>
        <begin position="37"/>
        <end position="118"/>
    </location>
</feature>
<comment type="caution">
    <text evidence="8">The sequence shown here is derived from an EMBL/GenBank/DDBJ whole genome shotgun (WGS) entry which is preliminary data.</text>
</comment>
<dbReference type="OMA" id="CEHKKCP"/>
<feature type="chain" id="PRO_5012372446" evidence="6">
    <location>
        <begin position="23"/>
        <end position="474"/>
    </location>
</feature>
<evidence type="ECO:0000256" key="6">
    <source>
        <dbReference type="SAM" id="SignalP"/>
    </source>
</evidence>
<feature type="compositionally biased region" description="Basic and acidic residues" evidence="4">
    <location>
        <begin position="68"/>
        <end position="84"/>
    </location>
</feature>
<dbReference type="AlphaFoldDB" id="A0A1Y1JG92"/>
<dbReference type="SMART" id="SM00181">
    <property type="entry name" value="EGF"/>
    <property type="match status" value="2"/>
</dbReference>
<dbReference type="Proteomes" id="UP000195521">
    <property type="component" value="Unassembled WGS sequence"/>
</dbReference>
<organism evidence="8 9">
    <name type="scientific">Plasmodium gonderi</name>
    <dbReference type="NCBI Taxonomy" id="77519"/>
    <lineage>
        <taxon>Eukaryota</taxon>
        <taxon>Sar</taxon>
        <taxon>Alveolata</taxon>
        <taxon>Apicomplexa</taxon>
        <taxon>Aconoidasida</taxon>
        <taxon>Haemosporida</taxon>
        <taxon>Plasmodiidae</taxon>
        <taxon>Plasmodium</taxon>
        <taxon>Plasmodium (Plasmodium)</taxon>
    </lineage>
</organism>
<feature type="signal peptide" evidence="6">
    <location>
        <begin position="1"/>
        <end position="22"/>
    </location>
</feature>
<keyword evidence="5" id="KW-1133">Transmembrane helix</keyword>
<feature type="domain" description="EGF-like" evidence="7">
    <location>
        <begin position="411"/>
        <end position="451"/>
    </location>
</feature>
<keyword evidence="8" id="KW-0477">Merozoite</keyword>
<evidence type="ECO:0000256" key="5">
    <source>
        <dbReference type="SAM" id="Phobius"/>
    </source>
</evidence>
<evidence type="ECO:0000256" key="1">
    <source>
        <dbReference type="ARBA" id="ARBA00022536"/>
    </source>
</evidence>